<dbReference type="GO" id="GO:0005886">
    <property type="term" value="C:plasma membrane"/>
    <property type="evidence" value="ECO:0007669"/>
    <property type="project" value="UniProtKB-SubCell"/>
</dbReference>
<dbReference type="Proteomes" id="UP000068382">
    <property type="component" value="Unassembled WGS sequence"/>
</dbReference>
<name>A0A132BUJ2_9RHOB</name>
<reference evidence="9 10" key="1">
    <citation type="submission" date="2015-12" db="EMBL/GenBank/DDBJ databases">
        <title>Genome sequence of the marine Rhodobacteraceae strain O3.65, Candidatus Tritonibacter horizontis.</title>
        <authorList>
            <person name="Poehlein A."/>
            <person name="Giebel H.A."/>
            <person name="Voget S."/>
            <person name="Brinkhoff T."/>
        </authorList>
    </citation>
    <scope>NUCLEOTIDE SEQUENCE [LARGE SCALE GENOMIC DNA]</scope>
    <source>
        <strain evidence="9 10">O3.65</strain>
    </source>
</reference>
<dbReference type="PATRIC" id="fig|1768241.3.peg.3818"/>
<dbReference type="GO" id="GO:0022857">
    <property type="term" value="F:transmembrane transporter activity"/>
    <property type="evidence" value="ECO:0007669"/>
    <property type="project" value="InterPro"/>
</dbReference>
<dbReference type="Pfam" id="PF01032">
    <property type="entry name" value="FecCD"/>
    <property type="match status" value="1"/>
</dbReference>
<evidence type="ECO:0000256" key="4">
    <source>
        <dbReference type="ARBA" id="ARBA00022475"/>
    </source>
</evidence>
<feature type="transmembrane region" description="Helical" evidence="8">
    <location>
        <begin position="327"/>
        <end position="344"/>
    </location>
</feature>
<feature type="transmembrane region" description="Helical" evidence="8">
    <location>
        <begin position="211"/>
        <end position="234"/>
    </location>
</feature>
<evidence type="ECO:0000256" key="1">
    <source>
        <dbReference type="ARBA" id="ARBA00004651"/>
    </source>
</evidence>
<evidence type="ECO:0000256" key="7">
    <source>
        <dbReference type="ARBA" id="ARBA00023136"/>
    </source>
</evidence>
<proteinExistence type="inferred from homology"/>
<keyword evidence="6 8" id="KW-1133">Transmembrane helix</keyword>
<evidence type="ECO:0000256" key="8">
    <source>
        <dbReference type="SAM" id="Phobius"/>
    </source>
</evidence>
<sequence>MTADTRPQSRPRPYRLSDRRARRLNTMICFAIGLLGLFAMAVVALRVGHRPVTWGELWQAFVAYDRDVAGHVIIQQIRLPRLAAAMLCGGCLGIAGALMQALTRNPLADPGLLGVNAGAALGVVLCTVLLRITDPAQFFWAALLGATLAAVLVFFLGGNTPSRTGRLILAGAAVSALFFALIRGLLLASRASLEVYRVWVLGGFDNVTQDMVAALLPFILVGVILACIAGFSLNALQLGEEAALGLGIRVGLMQLVTGCAIVILCAATVAMAGPIAFIGLIVPHLARATAPQDIRWLALFSALYGAMLLGLADVVARTAFAQTTMQAGVMSAILGGPVLIWLVRSGGVRRL</sequence>
<dbReference type="InterPro" id="IPR000522">
    <property type="entry name" value="ABC_transptr_permease_BtuC"/>
</dbReference>
<feature type="transmembrane region" description="Helical" evidence="8">
    <location>
        <begin position="138"/>
        <end position="156"/>
    </location>
</feature>
<gene>
    <name evidence="9" type="primary">yfiZ_2</name>
    <name evidence="9" type="ORF">TRIHO_36600</name>
</gene>
<protein>
    <submittedName>
        <fullName evidence="9">Putative siderophore transport system permease protein YfiZ</fullName>
    </submittedName>
</protein>
<dbReference type="PANTHER" id="PTHR30472">
    <property type="entry name" value="FERRIC ENTEROBACTIN TRANSPORT SYSTEM PERMEASE PROTEIN"/>
    <property type="match status" value="1"/>
</dbReference>
<feature type="transmembrane region" description="Helical" evidence="8">
    <location>
        <begin position="255"/>
        <end position="282"/>
    </location>
</feature>
<evidence type="ECO:0000256" key="5">
    <source>
        <dbReference type="ARBA" id="ARBA00022692"/>
    </source>
</evidence>
<dbReference type="AlphaFoldDB" id="A0A132BUJ2"/>
<feature type="transmembrane region" description="Helical" evidence="8">
    <location>
        <begin position="294"/>
        <end position="315"/>
    </location>
</feature>
<feature type="transmembrane region" description="Helical" evidence="8">
    <location>
        <begin position="24"/>
        <end position="45"/>
    </location>
</feature>
<evidence type="ECO:0000256" key="2">
    <source>
        <dbReference type="ARBA" id="ARBA00007935"/>
    </source>
</evidence>
<evidence type="ECO:0000256" key="6">
    <source>
        <dbReference type="ARBA" id="ARBA00022989"/>
    </source>
</evidence>
<feature type="transmembrane region" description="Helical" evidence="8">
    <location>
        <begin position="168"/>
        <end position="191"/>
    </location>
</feature>
<evidence type="ECO:0000313" key="10">
    <source>
        <dbReference type="Proteomes" id="UP000068382"/>
    </source>
</evidence>
<comment type="subcellular location">
    <subcellularLocation>
        <location evidence="1">Cell membrane</location>
        <topology evidence="1">Multi-pass membrane protein</topology>
    </subcellularLocation>
</comment>
<keyword evidence="5 8" id="KW-0812">Transmembrane</keyword>
<dbReference type="RefSeq" id="WP_232367827.1">
    <property type="nucleotide sequence ID" value="NZ_LPUY01000095.1"/>
</dbReference>
<accession>A0A132BUJ2</accession>
<evidence type="ECO:0000313" key="9">
    <source>
        <dbReference type="EMBL" id="KUP91497.1"/>
    </source>
</evidence>
<feature type="transmembrane region" description="Helical" evidence="8">
    <location>
        <begin position="111"/>
        <end position="132"/>
    </location>
</feature>
<organism evidence="9 10">
    <name type="scientific">Tritonibacter horizontis</name>
    <dbReference type="NCBI Taxonomy" id="1768241"/>
    <lineage>
        <taxon>Bacteria</taxon>
        <taxon>Pseudomonadati</taxon>
        <taxon>Pseudomonadota</taxon>
        <taxon>Alphaproteobacteria</taxon>
        <taxon>Rhodobacterales</taxon>
        <taxon>Paracoccaceae</taxon>
        <taxon>Tritonibacter</taxon>
    </lineage>
</organism>
<comment type="caution">
    <text evidence="9">The sequence shown here is derived from an EMBL/GenBank/DDBJ whole genome shotgun (WGS) entry which is preliminary data.</text>
</comment>
<comment type="similarity">
    <text evidence="2">Belongs to the binding-protein-dependent transport system permease family. FecCD subfamily.</text>
</comment>
<dbReference type="Gene3D" id="1.10.3470.10">
    <property type="entry name" value="ABC transporter involved in vitamin B12 uptake, BtuC"/>
    <property type="match status" value="1"/>
</dbReference>
<dbReference type="CDD" id="cd06550">
    <property type="entry name" value="TM_ABC_iron-siderophores_like"/>
    <property type="match status" value="1"/>
</dbReference>
<keyword evidence="4" id="KW-1003">Cell membrane</keyword>
<dbReference type="SUPFAM" id="SSF81345">
    <property type="entry name" value="ABC transporter involved in vitamin B12 uptake, BtuC"/>
    <property type="match status" value="1"/>
</dbReference>
<dbReference type="EMBL" id="LPUY01000095">
    <property type="protein sequence ID" value="KUP91497.1"/>
    <property type="molecule type" value="Genomic_DNA"/>
</dbReference>
<dbReference type="GO" id="GO:0033214">
    <property type="term" value="P:siderophore-iron import into cell"/>
    <property type="evidence" value="ECO:0007669"/>
    <property type="project" value="TreeGrafter"/>
</dbReference>
<dbReference type="InterPro" id="IPR037294">
    <property type="entry name" value="ABC_BtuC-like"/>
</dbReference>
<evidence type="ECO:0000256" key="3">
    <source>
        <dbReference type="ARBA" id="ARBA00022448"/>
    </source>
</evidence>
<keyword evidence="7 8" id="KW-0472">Membrane</keyword>
<keyword evidence="10" id="KW-1185">Reference proteome</keyword>
<keyword evidence="3" id="KW-0813">Transport</keyword>
<dbReference type="PANTHER" id="PTHR30472:SF1">
    <property type="entry name" value="FE(3+) DICITRATE TRANSPORT SYSTEM PERMEASE PROTEIN FECC-RELATED"/>
    <property type="match status" value="1"/>
</dbReference>